<reference evidence="6" key="1">
    <citation type="journal article" date="2019" name="Int. J. Syst. Evol. Microbiol.">
        <title>The Global Catalogue of Microorganisms (GCM) 10K type strain sequencing project: providing services to taxonomists for standard genome sequencing and annotation.</title>
        <authorList>
            <consortium name="The Broad Institute Genomics Platform"/>
            <consortium name="The Broad Institute Genome Sequencing Center for Infectious Disease"/>
            <person name="Wu L."/>
            <person name="Ma J."/>
        </authorList>
    </citation>
    <scope>NUCLEOTIDE SEQUENCE [LARGE SCALE GENOMIC DNA]</scope>
    <source>
        <strain evidence="6">CECT 8288</strain>
    </source>
</reference>
<keyword evidence="3" id="KW-0472">Membrane</keyword>
<dbReference type="Gene3D" id="1.10.287.470">
    <property type="entry name" value="Helix hairpin bin"/>
    <property type="match status" value="1"/>
</dbReference>
<name>A0ABV7WNN2_9GAMM</name>
<keyword evidence="3" id="KW-0812">Transmembrane</keyword>
<dbReference type="NCBIfam" id="TIGR01730">
    <property type="entry name" value="RND_mfp"/>
    <property type="match status" value="1"/>
</dbReference>
<evidence type="ECO:0000256" key="2">
    <source>
        <dbReference type="SAM" id="Coils"/>
    </source>
</evidence>
<protein>
    <submittedName>
        <fullName evidence="5">Efflux RND transporter periplasmic adaptor subunit</fullName>
    </submittedName>
</protein>
<organism evidence="5 6">
    <name type="scientific">Reinekea marina</name>
    <dbReference type="NCBI Taxonomy" id="1310421"/>
    <lineage>
        <taxon>Bacteria</taxon>
        <taxon>Pseudomonadati</taxon>
        <taxon>Pseudomonadota</taxon>
        <taxon>Gammaproteobacteria</taxon>
        <taxon>Oceanospirillales</taxon>
        <taxon>Saccharospirillaceae</taxon>
        <taxon>Reinekea</taxon>
    </lineage>
</organism>
<dbReference type="RefSeq" id="WP_290281773.1">
    <property type="nucleotide sequence ID" value="NZ_JAUFQI010000001.1"/>
</dbReference>
<dbReference type="SUPFAM" id="SSF111369">
    <property type="entry name" value="HlyD-like secretion proteins"/>
    <property type="match status" value="1"/>
</dbReference>
<comment type="caution">
    <text evidence="5">The sequence shown here is derived from an EMBL/GenBank/DDBJ whole genome shotgun (WGS) entry which is preliminary data.</text>
</comment>
<dbReference type="InterPro" id="IPR006143">
    <property type="entry name" value="RND_pump_MFP"/>
</dbReference>
<feature type="transmembrane region" description="Helical" evidence="3">
    <location>
        <begin position="7"/>
        <end position="25"/>
    </location>
</feature>
<dbReference type="EMBL" id="JBHRYN010000005">
    <property type="protein sequence ID" value="MFC3700454.1"/>
    <property type="molecule type" value="Genomic_DNA"/>
</dbReference>
<dbReference type="Pfam" id="PF25917">
    <property type="entry name" value="BSH_RND"/>
    <property type="match status" value="1"/>
</dbReference>
<evidence type="ECO:0000256" key="3">
    <source>
        <dbReference type="SAM" id="Phobius"/>
    </source>
</evidence>
<dbReference type="PANTHER" id="PTHR30469">
    <property type="entry name" value="MULTIDRUG RESISTANCE PROTEIN MDTA"/>
    <property type="match status" value="1"/>
</dbReference>
<feature type="coiled-coil region" evidence="2">
    <location>
        <begin position="146"/>
        <end position="173"/>
    </location>
</feature>
<gene>
    <name evidence="5" type="ORF">ACFOND_02295</name>
</gene>
<dbReference type="PANTHER" id="PTHR30469:SF29">
    <property type="entry name" value="BLR2860 PROTEIN"/>
    <property type="match status" value="1"/>
</dbReference>
<accession>A0ABV7WNN2</accession>
<feature type="domain" description="Multidrug resistance protein MdtA-like barrel-sandwich hybrid" evidence="4">
    <location>
        <begin position="75"/>
        <end position="197"/>
    </location>
</feature>
<evidence type="ECO:0000259" key="4">
    <source>
        <dbReference type="Pfam" id="PF25917"/>
    </source>
</evidence>
<evidence type="ECO:0000313" key="5">
    <source>
        <dbReference type="EMBL" id="MFC3700454.1"/>
    </source>
</evidence>
<proteinExistence type="inferred from homology"/>
<keyword evidence="6" id="KW-1185">Reference proteome</keyword>
<dbReference type="Gene3D" id="2.40.50.100">
    <property type="match status" value="1"/>
</dbReference>
<sequence>MSKTRYTGPIIAITILVVLIIWMMTGSSNDSDVNPPKDNAQQSTDLTPKVQVINSQSQRVEQTLTINGITQAKRWVTVSSETSGKVSQLLKTKGDRVKKGDIIAKIDMGDLNAKLIQANASVEKERLEYEGAQKLKKQGLQNGAQLAAALASYEQAKANLASLNLQIAHKNIRAPFDGQLESLHVEIGAYLRQGEPVADIYDFSEMVFVGSVSEKDILSLSLGQKGKVDLINGDIADAEVTYIGTTTNPSTRTFTVELKVLNVTRSVSGVTSKATIAIDQAKGHYISPALLFINESGDLGLKTVNDKNQVQFNKVDIIRSATDGVWVTGLPDQAAIIVVGQGFVNIDETVNPTIKPFVQSKAVGL</sequence>
<dbReference type="InterPro" id="IPR058625">
    <property type="entry name" value="MdtA-like_BSH"/>
</dbReference>
<comment type="similarity">
    <text evidence="1">Belongs to the membrane fusion protein (MFP) (TC 8.A.1) family.</text>
</comment>
<dbReference type="Proteomes" id="UP001595710">
    <property type="component" value="Unassembled WGS sequence"/>
</dbReference>
<keyword evidence="3" id="KW-1133">Transmembrane helix</keyword>
<keyword evidence="2" id="KW-0175">Coiled coil</keyword>
<evidence type="ECO:0000313" key="6">
    <source>
        <dbReference type="Proteomes" id="UP001595710"/>
    </source>
</evidence>
<dbReference type="Gene3D" id="2.40.30.170">
    <property type="match status" value="1"/>
</dbReference>
<evidence type="ECO:0000256" key="1">
    <source>
        <dbReference type="ARBA" id="ARBA00009477"/>
    </source>
</evidence>